<dbReference type="AlphaFoldDB" id="A0A1M6LDY7"/>
<dbReference type="EMBL" id="FQYR01000004">
    <property type="protein sequence ID" value="SHJ69386.1"/>
    <property type="molecule type" value="Genomic_DNA"/>
</dbReference>
<evidence type="ECO:0000313" key="3">
    <source>
        <dbReference type="EMBL" id="SHJ69386.1"/>
    </source>
</evidence>
<keyword evidence="2" id="KW-0732">Signal</keyword>
<sequence length="267" mass="29605">MKSILYVVAIVISCAAGYFSYSNAGKQEEQLEQTKEVSSKNANLQVSIKKAKDDLKSEKELLDQANKAKADLVAETDNFGSKVTNINRSLSTIKNEIASLDERLEGFQKTKKEIEKQFDGIDIDLTKVPEFVEKLENERKKLDREYQELAAASEILTNQVTKNQETLGELQRRASDRTTSLRGNAASSTITAVNNSWGFVIIKPHPNASITEESKLIVVRGAQHVGRLKINSIEPNRIIADIDYESLAPGVRIQAGDKVILAVSNTR</sequence>
<dbReference type="Gene3D" id="1.10.287.1490">
    <property type="match status" value="1"/>
</dbReference>
<name>A0A1M6LDY7_9BACT</name>
<dbReference type="InParanoid" id="A0A1M6LDY7"/>
<proteinExistence type="predicted"/>
<evidence type="ECO:0000256" key="1">
    <source>
        <dbReference type="SAM" id="Coils"/>
    </source>
</evidence>
<accession>A0A1M6LDY7</accession>
<gene>
    <name evidence="3" type="ORF">SAMN02745181_2370</name>
</gene>
<dbReference type="STRING" id="1123071.SAMN02745181_2370"/>
<keyword evidence="1" id="KW-0175">Coiled coil</keyword>
<dbReference type="RefSeq" id="WP_143183967.1">
    <property type="nucleotide sequence ID" value="NZ_FQYR01000004.1"/>
</dbReference>
<organism evidence="3 4">
    <name type="scientific">Rubritalea squalenifaciens DSM 18772</name>
    <dbReference type="NCBI Taxonomy" id="1123071"/>
    <lineage>
        <taxon>Bacteria</taxon>
        <taxon>Pseudomonadati</taxon>
        <taxon>Verrucomicrobiota</taxon>
        <taxon>Verrucomicrobiia</taxon>
        <taxon>Verrucomicrobiales</taxon>
        <taxon>Rubritaleaceae</taxon>
        <taxon>Rubritalea</taxon>
    </lineage>
</organism>
<dbReference type="Proteomes" id="UP000184510">
    <property type="component" value="Unassembled WGS sequence"/>
</dbReference>
<keyword evidence="4" id="KW-1185">Reference proteome</keyword>
<evidence type="ECO:0000313" key="4">
    <source>
        <dbReference type="Proteomes" id="UP000184510"/>
    </source>
</evidence>
<feature type="signal peptide" evidence="2">
    <location>
        <begin position="1"/>
        <end position="24"/>
    </location>
</feature>
<feature type="coiled-coil region" evidence="1">
    <location>
        <begin position="41"/>
        <end position="159"/>
    </location>
</feature>
<dbReference type="OrthoDB" id="199088at2"/>
<protein>
    <submittedName>
        <fullName evidence="3">Uncharacterized protein</fullName>
    </submittedName>
</protein>
<dbReference type="SUPFAM" id="SSF57997">
    <property type="entry name" value="Tropomyosin"/>
    <property type="match status" value="1"/>
</dbReference>
<reference evidence="3 4" key="1">
    <citation type="submission" date="2016-11" db="EMBL/GenBank/DDBJ databases">
        <authorList>
            <person name="Jaros S."/>
            <person name="Januszkiewicz K."/>
            <person name="Wedrychowicz H."/>
        </authorList>
    </citation>
    <scope>NUCLEOTIDE SEQUENCE [LARGE SCALE GENOMIC DNA]</scope>
    <source>
        <strain evidence="3 4">DSM 18772</strain>
    </source>
</reference>
<feature type="chain" id="PRO_5013087683" evidence="2">
    <location>
        <begin position="25"/>
        <end position="267"/>
    </location>
</feature>
<evidence type="ECO:0000256" key="2">
    <source>
        <dbReference type="SAM" id="SignalP"/>
    </source>
</evidence>